<evidence type="ECO:0000313" key="4">
    <source>
        <dbReference type="Proteomes" id="UP001050691"/>
    </source>
</evidence>
<dbReference type="Proteomes" id="UP001050691">
    <property type="component" value="Unassembled WGS sequence"/>
</dbReference>
<reference evidence="3" key="1">
    <citation type="submission" date="2021-10" db="EMBL/GenBank/DDBJ databases">
        <title>De novo Genome Assembly of Clathrus columnatus (Basidiomycota, Fungi) Using Illumina and Nanopore Sequence Data.</title>
        <authorList>
            <person name="Ogiso-Tanaka E."/>
            <person name="Itagaki H."/>
            <person name="Hosoya T."/>
            <person name="Hosaka K."/>
        </authorList>
    </citation>
    <scope>NUCLEOTIDE SEQUENCE</scope>
    <source>
        <strain evidence="3">MO-923</strain>
    </source>
</reference>
<protein>
    <recommendedName>
        <fullName evidence="2">Fungal-type protein kinase domain-containing protein</fullName>
    </recommendedName>
</protein>
<sequence>MPKDGPEKDAFLRPDLMAQRVVENEGMKRVWGNKEKDGLWWKDVKLCAEVKDRIQEQHEFYISEQPNVTSEGQAPSNIIGGEDYLTDDQSTVNSVIFPDDAKFHMEWKGLGRQFDTKGQQSQSDPASLGGSEPEQRAHVRLLISTEGGPLKDARNPKELLQAVMHAMIGYWVLFKDGWLHRDVSIGNVLLMKTPEKRDEIEGLDNILTEDIRAKYFNECLGFISDADLAIRWTEGSWEVPKGTPPFMSCTSFKNMTLNIENLYTAVDDLESFIWVMFWAILSIMEMHKVAFTSLEQIYWDCPRSHDPIELNQRRCFHSILDDQYQALQRQQEGMEPVRNEPSPAFAPYVKLLLEWLEFAFSRKMRELISPNDLPNEAKHKRIVGTLLCDYLSIGVKHLETLPNDWEYMSK</sequence>
<name>A0AAV5A3H8_9AGAM</name>
<feature type="region of interest" description="Disordered" evidence="1">
    <location>
        <begin position="114"/>
        <end position="134"/>
    </location>
</feature>
<evidence type="ECO:0000259" key="2">
    <source>
        <dbReference type="Pfam" id="PF17667"/>
    </source>
</evidence>
<evidence type="ECO:0000313" key="3">
    <source>
        <dbReference type="EMBL" id="GJJ07763.1"/>
    </source>
</evidence>
<proteinExistence type="predicted"/>
<dbReference type="AlphaFoldDB" id="A0AAV5A3H8"/>
<gene>
    <name evidence="3" type="ORF">Clacol_001968</name>
</gene>
<feature type="domain" description="Fungal-type protein kinase" evidence="2">
    <location>
        <begin position="113"/>
        <end position="279"/>
    </location>
</feature>
<dbReference type="PANTHER" id="PTHR38248">
    <property type="entry name" value="FUNK1 6"/>
    <property type="match status" value="1"/>
</dbReference>
<feature type="compositionally biased region" description="Polar residues" evidence="1">
    <location>
        <begin position="116"/>
        <end position="125"/>
    </location>
</feature>
<dbReference type="InterPro" id="IPR040976">
    <property type="entry name" value="Pkinase_fungal"/>
</dbReference>
<dbReference type="InterPro" id="IPR011009">
    <property type="entry name" value="Kinase-like_dom_sf"/>
</dbReference>
<dbReference type="EMBL" id="BPWL01000002">
    <property type="protein sequence ID" value="GJJ07763.1"/>
    <property type="molecule type" value="Genomic_DNA"/>
</dbReference>
<accession>A0AAV5A3H8</accession>
<organism evidence="3 4">
    <name type="scientific">Clathrus columnatus</name>
    <dbReference type="NCBI Taxonomy" id="1419009"/>
    <lineage>
        <taxon>Eukaryota</taxon>
        <taxon>Fungi</taxon>
        <taxon>Dikarya</taxon>
        <taxon>Basidiomycota</taxon>
        <taxon>Agaricomycotina</taxon>
        <taxon>Agaricomycetes</taxon>
        <taxon>Phallomycetidae</taxon>
        <taxon>Phallales</taxon>
        <taxon>Clathraceae</taxon>
        <taxon>Clathrus</taxon>
    </lineage>
</organism>
<dbReference type="SUPFAM" id="SSF56112">
    <property type="entry name" value="Protein kinase-like (PK-like)"/>
    <property type="match status" value="1"/>
</dbReference>
<evidence type="ECO:0000256" key="1">
    <source>
        <dbReference type="SAM" id="MobiDB-lite"/>
    </source>
</evidence>
<dbReference type="PANTHER" id="PTHR38248:SF2">
    <property type="entry name" value="FUNK1 11"/>
    <property type="match status" value="1"/>
</dbReference>
<dbReference type="Pfam" id="PF17667">
    <property type="entry name" value="Pkinase_fungal"/>
    <property type="match status" value="1"/>
</dbReference>
<keyword evidence="4" id="KW-1185">Reference proteome</keyword>
<comment type="caution">
    <text evidence="3">The sequence shown here is derived from an EMBL/GenBank/DDBJ whole genome shotgun (WGS) entry which is preliminary data.</text>
</comment>